<reference evidence="1 2" key="1">
    <citation type="submission" date="2023-07" db="EMBL/GenBank/DDBJ databases">
        <title>Sorghum-associated microbial communities from plants grown in Nebraska, USA.</title>
        <authorList>
            <person name="Schachtman D."/>
        </authorList>
    </citation>
    <scope>NUCLEOTIDE SEQUENCE [LARGE SCALE GENOMIC DNA]</scope>
    <source>
        <strain evidence="1 2">DS2154</strain>
    </source>
</reference>
<sequence>MPDAAYQELAKLWEAVFGEQPPVVAEPGLTARILVTCLPPAEPYGFVARDED</sequence>
<gene>
    <name evidence="1" type="ORF">J2800_004062</name>
</gene>
<accession>A0ABU1N4C9</accession>
<keyword evidence="2" id="KW-1185">Reference proteome</keyword>
<dbReference type="EMBL" id="JAVDRL010000012">
    <property type="protein sequence ID" value="MDR6533300.1"/>
    <property type="molecule type" value="Genomic_DNA"/>
</dbReference>
<proteinExistence type="predicted"/>
<dbReference type="RefSeq" id="WP_163231856.1">
    <property type="nucleotide sequence ID" value="NZ_BMLD01000001.1"/>
</dbReference>
<protein>
    <submittedName>
        <fullName evidence="1">Uncharacterized protein</fullName>
    </submittedName>
</protein>
<organism evidence="1 2">
    <name type="scientific">Caulobacter rhizosphaerae</name>
    <dbReference type="NCBI Taxonomy" id="2010972"/>
    <lineage>
        <taxon>Bacteria</taxon>
        <taxon>Pseudomonadati</taxon>
        <taxon>Pseudomonadota</taxon>
        <taxon>Alphaproteobacteria</taxon>
        <taxon>Caulobacterales</taxon>
        <taxon>Caulobacteraceae</taxon>
        <taxon>Caulobacter</taxon>
    </lineage>
</organism>
<evidence type="ECO:0000313" key="1">
    <source>
        <dbReference type="EMBL" id="MDR6533300.1"/>
    </source>
</evidence>
<dbReference type="Proteomes" id="UP001262754">
    <property type="component" value="Unassembled WGS sequence"/>
</dbReference>
<evidence type="ECO:0000313" key="2">
    <source>
        <dbReference type="Proteomes" id="UP001262754"/>
    </source>
</evidence>
<name>A0ABU1N4C9_9CAUL</name>
<comment type="caution">
    <text evidence="1">The sequence shown here is derived from an EMBL/GenBank/DDBJ whole genome shotgun (WGS) entry which is preliminary data.</text>
</comment>